<keyword evidence="5 9" id="KW-0067">ATP-binding</keyword>
<dbReference type="CDD" id="cd03215">
    <property type="entry name" value="ABC_Carb_Monos_II"/>
    <property type="match status" value="1"/>
</dbReference>
<dbReference type="InterPro" id="IPR003439">
    <property type="entry name" value="ABC_transporter-like_ATP-bd"/>
</dbReference>
<feature type="domain" description="ABC transporter" evidence="8">
    <location>
        <begin position="7"/>
        <end position="190"/>
    </location>
</feature>
<evidence type="ECO:0000256" key="2">
    <source>
        <dbReference type="ARBA" id="ARBA00022475"/>
    </source>
</evidence>
<dbReference type="PROSITE" id="PS50893">
    <property type="entry name" value="ABC_TRANSPORTER_2"/>
    <property type="match status" value="1"/>
</dbReference>
<evidence type="ECO:0000256" key="1">
    <source>
        <dbReference type="ARBA" id="ARBA00022448"/>
    </source>
</evidence>
<keyword evidence="3" id="KW-0677">Repeat</keyword>
<dbReference type="SUPFAM" id="SSF52540">
    <property type="entry name" value="P-loop containing nucleoside triphosphate hydrolases"/>
    <property type="match status" value="1"/>
</dbReference>
<evidence type="ECO:0000256" key="6">
    <source>
        <dbReference type="ARBA" id="ARBA00022967"/>
    </source>
</evidence>
<name>A0A645HRB4_9ZZZZ</name>
<evidence type="ECO:0000256" key="5">
    <source>
        <dbReference type="ARBA" id="ARBA00022840"/>
    </source>
</evidence>
<accession>A0A645HRB4</accession>
<dbReference type="PROSITE" id="PS00211">
    <property type="entry name" value="ABC_TRANSPORTER_1"/>
    <property type="match status" value="1"/>
</dbReference>
<dbReference type="PANTHER" id="PTHR43790">
    <property type="entry name" value="CARBOHYDRATE TRANSPORT ATP-BINDING PROTEIN MG119-RELATED"/>
    <property type="match status" value="1"/>
</dbReference>
<keyword evidence="9" id="KW-0378">Hydrolase</keyword>
<dbReference type="EMBL" id="VSSQ01098742">
    <property type="protein sequence ID" value="MPN41588.1"/>
    <property type="molecule type" value="Genomic_DNA"/>
</dbReference>
<evidence type="ECO:0000256" key="3">
    <source>
        <dbReference type="ARBA" id="ARBA00022737"/>
    </source>
</evidence>
<sequence>MKGEIFVNGEKVEIHSPSDAVKHGIGYLSEDRKTFGVATGLSVRDNCVMADLENYRTGPLMNDKKIDAIATEYIQKIAIKTPSLRQLVRNLSGGNQQKIVLAKWLIKRCNVLIFDEPTRGIDVGAKSEIYKLMNKLIEEGKSIIMISSEMPELLRMSDRIVVMSEGSITGELDICDATQTSIMTFATMNM</sequence>
<organism evidence="9">
    <name type="scientific">bioreactor metagenome</name>
    <dbReference type="NCBI Taxonomy" id="1076179"/>
    <lineage>
        <taxon>unclassified sequences</taxon>
        <taxon>metagenomes</taxon>
        <taxon>ecological metagenomes</taxon>
    </lineage>
</organism>
<evidence type="ECO:0000256" key="4">
    <source>
        <dbReference type="ARBA" id="ARBA00022741"/>
    </source>
</evidence>
<dbReference type="InterPro" id="IPR050107">
    <property type="entry name" value="ABC_carbohydrate_import_ATPase"/>
</dbReference>
<evidence type="ECO:0000259" key="8">
    <source>
        <dbReference type="PROSITE" id="PS50893"/>
    </source>
</evidence>
<dbReference type="Gene3D" id="3.40.50.300">
    <property type="entry name" value="P-loop containing nucleotide triphosphate hydrolases"/>
    <property type="match status" value="1"/>
</dbReference>
<dbReference type="InterPro" id="IPR017871">
    <property type="entry name" value="ABC_transporter-like_CS"/>
</dbReference>
<keyword evidence="7" id="KW-0472">Membrane</keyword>
<comment type="caution">
    <text evidence="9">The sequence shown here is derived from an EMBL/GenBank/DDBJ whole genome shotgun (WGS) entry which is preliminary data.</text>
</comment>
<keyword evidence="6" id="KW-1278">Translocase</keyword>
<evidence type="ECO:0000256" key="7">
    <source>
        <dbReference type="ARBA" id="ARBA00023136"/>
    </source>
</evidence>
<proteinExistence type="predicted"/>
<keyword evidence="2" id="KW-1003">Cell membrane</keyword>
<dbReference type="GO" id="GO:0016887">
    <property type="term" value="F:ATP hydrolysis activity"/>
    <property type="evidence" value="ECO:0007669"/>
    <property type="project" value="InterPro"/>
</dbReference>
<dbReference type="InterPro" id="IPR027417">
    <property type="entry name" value="P-loop_NTPase"/>
</dbReference>
<gene>
    <name evidence="9" type="primary">rbsA_73</name>
    <name evidence="9" type="ORF">SDC9_189142</name>
</gene>
<dbReference type="Pfam" id="PF00005">
    <property type="entry name" value="ABC_tran"/>
    <property type="match status" value="1"/>
</dbReference>
<keyword evidence="4" id="KW-0547">Nucleotide-binding</keyword>
<evidence type="ECO:0000313" key="9">
    <source>
        <dbReference type="EMBL" id="MPN41588.1"/>
    </source>
</evidence>
<dbReference type="AlphaFoldDB" id="A0A645HRB4"/>
<reference evidence="9" key="1">
    <citation type="submission" date="2019-08" db="EMBL/GenBank/DDBJ databases">
        <authorList>
            <person name="Kucharzyk K."/>
            <person name="Murdoch R.W."/>
            <person name="Higgins S."/>
            <person name="Loffler F."/>
        </authorList>
    </citation>
    <scope>NUCLEOTIDE SEQUENCE</scope>
</reference>
<dbReference type="EC" id="3.6.3.17" evidence="9"/>
<keyword evidence="1" id="KW-0813">Transport</keyword>
<dbReference type="GO" id="GO:0005524">
    <property type="term" value="F:ATP binding"/>
    <property type="evidence" value="ECO:0007669"/>
    <property type="project" value="UniProtKB-KW"/>
</dbReference>
<dbReference type="PANTHER" id="PTHR43790:SF3">
    <property type="entry name" value="D-ALLOSE IMPORT ATP-BINDING PROTEIN ALSA-RELATED"/>
    <property type="match status" value="1"/>
</dbReference>
<protein>
    <submittedName>
        <fullName evidence="9">Ribose import ATP-binding protein RbsA</fullName>
        <ecNumber evidence="9">3.6.3.17</ecNumber>
    </submittedName>
</protein>